<feature type="region of interest" description="Disordered" evidence="1">
    <location>
        <begin position="124"/>
        <end position="166"/>
    </location>
</feature>
<proteinExistence type="predicted"/>
<accession>C0NLH8</accession>
<dbReference type="InParanoid" id="C0NLH8"/>
<organism evidence="2 3">
    <name type="scientific">Ajellomyces capsulatus (strain G186AR / H82 / ATCC MYA-2454 / RMSCC 2432)</name>
    <name type="common">Darling's disease fungus</name>
    <name type="synonym">Histoplasma capsulatum</name>
    <dbReference type="NCBI Taxonomy" id="447093"/>
    <lineage>
        <taxon>Eukaryota</taxon>
        <taxon>Fungi</taxon>
        <taxon>Dikarya</taxon>
        <taxon>Ascomycota</taxon>
        <taxon>Pezizomycotina</taxon>
        <taxon>Eurotiomycetes</taxon>
        <taxon>Eurotiomycetidae</taxon>
        <taxon>Onygenales</taxon>
        <taxon>Ajellomycetaceae</taxon>
        <taxon>Histoplasma</taxon>
    </lineage>
</organism>
<evidence type="ECO:0000256" key="1">
    <source>
        <dbReference type="SAM" id="MobiDB-lite"/>
    </source>
</evidence>
<dbReference type="AlphaFoldDB" id="C0NLH8"/>
<feature type="compositionally biased region" description="Basic and acidic residues" evidence="1">
    <location>
        <begin position="156"/>
        <end position="166"/>
    </location>
</feature>
<dbReference type="RefSeq" id="XP_045287960.1">
    <property type="nucleotide sequence ID" value="XM_045431407.1"/>
</dbReference>
<dbReference type="Proteomes" id="UP000001631">
    <property type="component" value="Unassembled WGS sequence"/>
</dbReference>
<gene>
    <name evidence="2" type="ORF">HCBG_04358</name>
</gene>
<dbReference type="GeneID" id="69037374"/>
<protein>
    <submittedName>
        <fullName evidence="2">Uncharacterized protein</fullName>
    </submittedName>
</protein>
<evidence type="ECO:0000313" key="3">
    <source>
        <dbReference type="Proteomes" id="UP000001631"/>
    </source>
</evidence>
<evidence type="ECO:0000313" key="2">
    <source>
        <dbReference type="EMBL" id="EEH07479.1"/>
    </source>
</evidence>
<sequence>MMYNTAARRRTAHSHRYLYTTQPKKVYTSQHVVIPGPDSRKGRKGRKGDLRSPTRNRQWATHLNWNRGSQMRLGSIISISISVESAGGGWLSQPQGCSDWGDLQPSPGIGESWVSATAESLLLPTPKRGKCGTRHHSQEGKAPGPAPTRTLSQRRFRADRTTGGDG</sequence>
<dbReference type="HOGENOM" id="CLU_1602237_0_0_1"/>
<name>C0NLH8_AJECG</name>
<keyword evidence="3" id="KW-1185">Reference proteome</keyword>
<reference evidence="2" key="1">
    <citation type="submission" date="2009-02" db="EMBL/GenBank/DDBJ databases">
        <title>The Genome Sequence of Ajellomyces capsulatus strain G186AR.</title>
        <authorList>
            <consortium name="The Broad Institute Genome Sequencing Platform"/>
            <person name="Champion M."/>
            <person name="Cuomo C."/>
            <person name="Ma L.-J."/>
            <person name="Henn M.R."/>
            <person name="Sil A."/>
            <person name="Goldman B."/>
            <person name="Young S.K."/>
            <person name="Kodira C.D."/>
            <person name="Zeng Q."/>
            <person name="Koehrsen M."/>
            <person name="Alvarado L."/>
            <person name="Berlin A."/>
            <person name="Borenstein D."/>
            <person name="Chen Z."/>
            <person name="Engels R."/>
            <person name="Freedman E."/>
            <person name="Gellesch M."/>
            <person name="Goldberg J."/>
            <person name="Griggs A."/>
            <person name="Gujja S."/>
            <person name="Heiman D."/>
            <person name="Hepburn T."/>
            <person name="Howarth C."/>
            <person name="Jen D."/>
            <person name="Larson L."/>
            <person name="Lewis B."/>
            <person name="Mehta T."/>
            <person name="Park D."/>
            <person name="Pearson M."/>
            <person name="Roberts A."/>
            <person name="Saif S."/>
            <person name="Shea T."/>
            <person name="Shenoy N."/>
            <person name="Sisk P."/>
            <person name="Stolte C."/>
            <person name="Sykes S."/>
            <person name="Walk T."/>
            <person name="White J."/>
            <person name="Yandava C."/>
            <person name="Klein B."/>
            <person name="McEwen J.G."/>
            <person name="Puccia R."/>
            <person name="Goldman G.H."/>
            <person name="Felipe M.S."/>
            <person name="Nino-Vega G."/>
            <person name="San-Blas G."/>
            <person name="Taylor J."/>
            <person name="Mendoza L."/>
            <person name="Galagan J."/>
            <person name="Nusbaum C."/>
            <person name="Birren B."/>
        </authorList>
    </citation>
    <scope>NUCLEOTIDE SEQUENCE</scope>
    <source>
        <strain evidence="2">G186AR</strain>
    </source>
</reference>
<dbReference type="EMBL" id="GG663367">
    <property type="protein sequence ID" value="EEH07479.1"/>
    <property type="molecule type" value="Genomic_DNA"/>
</dbReference>
<feature type="region of interest" description="Disordered" evidence="1">
    <location>
        <begin position="33"/>
        <end position="54"/>
    </location>
</feature>